<dbReference type="EMBL" id="CP017478">
    <property type="protein sequence ID" value="AOW20092.1"/>
    <property type="molecule type" value="Genomic_DNA"/>
</dbReference>
<dbReference type="GO" id="GO:0016020">
    <property type="term" value="C:membrane"/>
    <property type="evidence" value="ECO:0007669"/>
    <property type="project" value="InterPro"/>
</dbReference>
<evidence type="ECO:0000259" key="3">
    <source>
        <dbReference type="PROSITE" id="PS50268"/>
    </source>
</evidence>
<sequence length="885" mass="93450">MKTKLFLLIIIFCTIITNGQNIYPEGNAGSPINEADSTGPWTTGGILTTNATDPQSGTLALRFESVSTDAADRRISYTFNATIGETYNISIWAKGGEIMNAPAFAVWQDLTGFTNPTNITSSTWAEYTFTVTADSTSPIIRIYSNGTGVANIGSSVYIDSITITSSATDTEAPTAIIDLTSTNTDETSTDLSWSASTDNVAVTDYEVFQDAVSIGNTGGTTTFNIDNLTPGTSYDYTVFAEDAAGNVSLVSNTETVTTLADTEAPSTIVDLIASNTDETSTDLSWSASTDNVGVTGYEIFQDTGIIGTTSTTTFDVSGLSPNTSYDFTVFALDGSGNSSLVSNIVNITTLADTEAPSTITDLLSSNITDTSTDLSWTASTDNIAVTNYEVFQDGGSIGTTGGAITFTVTGLSEITSYDFTVVAIDAANNTSLISNTETITTADVTAPSAITDLSASGTTETETNLTWSASTDNDSILNYEVFQNGQSIGTTIGAVTTFNVTSLTPGVSYDFTVYAIDPSNNTSTISNTETVVTLSDNTLPSTVSDLSASNTTGTTTELTWTLATDNIGVSDYRLYITDLDNGANNTDFLIGSTTSPYTVTGLNVGTPYNLTIAAVDVAGNTALESNIANITTTLDNSAPDIPTNLLAANTTDTTTDLIWTASNASDTNEYRVYQNGGLIGTTSSSITMLSVSGLTASSTYIFNVTAVDLSLNESGFSNSAIVTTSETGSGGIPYTDLNANLDTVDWTTNELFANGNVGIGINPQAGYSLAVAGNIIAEEVRVALQGNWPDYVFEKNYNLPSLLEVENYINKHGHLENIPSAYDTKTNGISVGEMNAKLLRKVEELTLYIIQQEKKINELSEENNNLKSLSERLSEIEQTLKELKK</sequence>
<dbReference type="InterPro" id="IPR002126">
    <property type="entry name" value="Cadherin-like_dom"/>
</dbReference>
<organism evidence="5 6">
    <name type="scientific">Urechidicola croceus</name>
    <dbReference type="NCBI Taxonomy" id="1850246"/>
    <lineage>
        <taxon>Bacteria</taxon>
        <taxon>Pseudomonadati</taxon>
        <taxon>Bacteroidota</taxon>
        <taxon>Flavobacteriia</taxon>
        <taxon>Flavobacteriales</taxon>
        <taxon>Flavobacteriaceae</taxon>
        <taxon>Urechidicola</taxon>
    </lineage>
</organism>
<dbReference type="STRING" id="1850246.LPB138_05085"/>
<dbReference type="OrthoDB" id="4535652at2"/>
<dbReference type="Pfam" id="PF00041">
    <property type="entry name" value="fn3"/>
    <property type="match status" value="5"/>
</dbReference>
<dbReference type="SMART" id="SM00060">
    <property type="entry name" value="FN3"/>
    <property type="match status" value="6"/>
</dbReference>
<feature type="coiled-coil region" evidence="2">
    <location>
        <begin position="842"/>
        <end position="879"/>
    </location>
</feature>
<name>A0A1D8P6B6_9FLAO</name>
<proteinExistence type="predicted"/>
<feature type="domain" description="Fibronectin type-III" evidence="4">
    <location>
        <begin position="355"/>
        <end position="444"/>
    </location>
</feature>
<dbReference type="PANTHER" id="PTHR46708">
    <property type="entry name" value="TENASCIN"/>
    <property type="match status" value="1"/>
</dbReference>
<evidence type="ECO:0000256" key="1">
    <source>
        <dbReference type="ARBA" id="ARBA00022737"/>
    </source>
</evidence>
<protein>
    <recommendedName>
        <fullName evidence="7">Fibronectin type III domain-containing protein</fullName>
    </recommendedName>
</protein>
<evidence type="ECO:0000313" key="5">
    <source>
        <dbReference type="EMBL" id="AOW20092.1"/>
    </source>
</evidence>
<dbReference type="PROSITE" id="PS50853">
    <property type="entry name" value="FN3"/>
    <property type="match status" value="6"/>
</dbReference>
<feature type="domain" description="Fibronectin type-III" evidence="4">
    <location>
        <begin position="641"/>
        <end position="727"/>
    </location>
</feature>
<dbReference type="GO" id="GO:0007156">
    <property type="term" value="P:homophilic cell adhesion via plasma membrane adhesion molecules"/>
    <property type="evidence" value="ECO:0007669"/>
    <property type="project" value="InterPro"/>
</dbReference>
<dbReference type="KEGG" id="lul:LPB138_05085"/>
<dbReference type="Gene3D" id="2.60.120.260">
    <property type="entry name" value="Galactose-binding domain-like"/>
    <property type="match status" value="1"/>
</dbReference>
<dbReference type="PROSITE" id="PS50268">
    <property type="entry name" value="CADHERIN_2"/>
    <property type="match status" value="1"/>
</dbReference>
<dbReference type="InterPro" id="IPR003961">
    <property type="entry name" value="FN3_dom"/>
</dbReference>
<evidence type="ECO:0000313" key="6">
    <source>
        <dbReference type="Proteomes" id="UP000176050"/>
    </source>
</evidence>
<feature type="domain" description="Cadherin" evidence="3">
    <location>
        <begin position="250"/>
        <end position="358"/>
    </location>
</feature>
<dbReference type="AlphaFoldDB" id="A0A1D8P6B6"/>
<dbReference type="RefSeq" id="WP_070236231.1">
    <property type="nucleotide sequence ID" value="NZ_CP017478.1"/>
</dbReference>
<dbReference type="PANTHER" id="PTHR46708:SF11">
    <property type="entry name" value="RECEPTOR-TYPE TYROSINE-PROTEIN PHOSPHATASE ETA-LIKE"/>
    <property type="match status" value="1"/>
</dbReference>
<keyword evidence="2" id="KW-0175">Coiled coil</keyword>
<feature type="domain" description="Fibronectin type-III" evidence="4">
    <location>
        <begin position="172"/>
        <end position="261"/>
    </location>
</feature>
<keyword evidence="1" id="KW-0677">Repeat</keyword>
<dbReference type="SUPFAM" id="SSF49265">
    <property type="entry name" value="Fibronectin type III"/>
    <property type="match status" value="3"/>
</dbReference>
<reference evidence="5 6" key="1">
    <citation type="submission" date="2016-10" db="EMBL/GenBank/DDBJ databases">
        <title>Lutibacter sp. LPB0138, isolated from marine gastropod.</title>
        <authorList>
            <person name="Kim E."/>
            <person name="Yi H."/>
        </authorList>
    </citation>
    <scope>NUCLEOTIDE SEQUENCE [LARGE SCALE GENOMIC DNA]</scope>
    <source>
        <strain evidence="5 6">LPB0138</strain>
    </source>
</reference>
<feature type="domain" description="Fibronectin type-III" evidence="4">
    <location>
        <begin position="449"/>
        <end position="536"/>
    </location>
</feature>
<dbReference type="InterPro" id="IPR013783">
    <property type="entry name" value="Ig-like_fold"/>
</dbReference>
<dbReference type="Proteomes" id="UP000176050">
    <property type="component" value="Chromosome"/>
</dbReference>
<evidence type="ECO:0000256" key="2">
    <source>
        <dbReference type="SAM" id="Coils"/>
    </source>
</evidence>
<feature type="domain" description="Fibronectin type-III" evidence="4">
    <location>
        <begin position="542"/>
        <end position="635"/>
    </location>
</feature>
<evidence type="ECO:0000259" key="4">
    <source>
        <dbReference type="PROSITE" id="PS50853"/>
    </source>
</evidence>
<feature type="domain" description="Fibronectin type-III" evidence="4">
    <location>
        <begin position="264"/>
        <end position="352"/>
    </location>
</feature>
<dbReference type="InterPro" id="IPR036116">
    <property type="entry name" value="FN3_sf"/>
</dbReference>
<dbReference type="Gene3D" id="2.60.40.10">
    <property type="entry name" value="Immunoglobulins"/>
    <property type="match status" value="6"/>
</dbReference>
<evidence type="ECO:0008006" key="7">
    <source>
        <dbReference type="Google" id="ProtNLM"/>
    </source>
</evidence>
<accession>A0A1D8P6B6</accession>
<dbReference type="InterPro" id="IPR050991">
    <property type="entry name" value="ECM_Regulatory_Proteins"/>
</dbReference>
<keyword evidence="6" id="KW-1185">Reference proteome</keyword>
<dbReference type="GO" id="GO:0005509">
    <property type="term" value="F:calcium ion binding"/>
    <property type="evidence" value="ECO:0007669"/>
    <property type="project" value="InterPro"/>
</dbReference>
<dbReference type="CDD" id="cd00063">
    <property type="entry name" value="FN3"/>
    <property type="match status" value="4"/>
</dbReference>
<gene>
    <name evidence="5" type="ORF">LPB138_05085</name>
</gene>